<dbReference type="InterPro" id="IPR000531">
    <property type="entry name" value="Beta-barrel_TonB"/>
</dbReference>
<keyword evidence="6 11" id="KW-0798">TonB box</keyword>
<dbReference type="InterPro" id="IPR036942">
    <property type="entry name" value="Beta-barrel_TonB_sf"/>
</dbReference>
<keyword evidence="16" id="KW-1185">Reference proteome</keyword>
<dbReference type="SUPFAM" id="SSF56935">
    <property type="entry name" value="Porins"/>
    <property type="match status" value="1"/>
</dbReference>
<keyword evidence="2 10" id="KW-0813">Transport</keyword>
<evidence type="ECO:0000256" key="10">
    <source>
        <dbReference type="PROSITE-ProRule" id="PRU01360"/>
    </source>
</evidence>
<feature type="signal peptide" evidence="12">
    <location>
        <begin position="1"/>
        <end position="26"/>
    </location>
</feature>
<keyword evidence="4 10" id="KW-0812">Transmembrane</keyword>
<evidence type="ECO:0000256" key="1">
    <source>
        <dbReference type="ARBA" id="ARBA00004571"/>
    </source>
</evidence>
<keyword evidence="5 12" id="KW-0732">Signal</keyword>
<protein>
    <submittedName>
        <fullName evidence="15">Colicin I receptor</fullName>
    </submittedName>
</protein>
<dbReference type="GO" id="GO:0009279">
    <property type="term" value="C:cell outer membrane"/>
    <property type="evidence" value="ECO:0007669"/>
    <property type="project" value="UniProtKB-SubCell"/>
</dbReference>
<evidence type="ECO:0000259" key="13">
    <source>
        <dbReference type="Pfam" id="PF00593"/>
    </source>
</evidence>
<keyword evidence="7 10" id="KW-0472">Membrane</keyword>
<dbReference type="Gene3D" id="2.170.130.10">
    <property type="entry name" value="TonB-dependent receptor, plug domain"/>
    <property type="match status" value="1"/>
</dbReference>
<feature type="chain" id="PRO_5026924463" evidence="12">
    <location>
        <begin position="27"/>
        <end position="707"/>
    </location>
</feature>
<dbReference type="GO" id="GO:0015344">
    <property type="term" value="F:siderophore uptake transmembrane transporter activity"/>
    <property type="evidence" value="ECO:0007669"/>
    <property type="project" value="TreeGrafter"/>
</dbReference>
<evidence type="ECO:0000256" key="12">
    <source>
        <dbReference type="SAM" id="SignalP"/>
    </source>
</evidence>
<dbReference type="EMBL" id="CACVBR010000001">
    <property type="protein sequence ID" value="CAA7193619.1"/>
    <property type="molecule type" value="Genomic_DNA"/>
</dbReference>
<dbReference type="Pfam" id="PF00593">
    <property type="entry name" value="TonB_dep_Rec_b-barrel"/>
    <property type="match status" value="1"/>
</dbReference>
<evidence type="ECO:0000256" key="11">
    <source>
        <dbReference type="RuleBase" id="RU003357"/>
    </source>
</evidence>
<dbReference type="PANTHER" id="PTHR30069:SF29">
    <property type="entry name" value="HEMOGLOBIN AND HEMOGLOBIN-HAPTOGLOBIN-BINDING PROTEIN 1-RELATED"/>
    <property type="match status" value="1"/>
</dbReference>
<dbReference type="GO" id="GO:0044718">
    <property type="term" value="P:siderophore transmembrane transport"/>
    <property type="evidence" value="ECO:0007669"/>
    <property type="project" value="TreeGrafter"/>
</dbReference>
<dbReference type="PROSITE" id="PS52016">
    <property type="entry name" value="TONB_DEPENDENT_REC_3"/>
    <property type="match status" value="1"/>
</dbReference>
<accession>A0A6N4X5Q2</accession>
<proteinExistence type="inferred from homology"/>
<evidence type="ECO:0000313" key="15">
    <source>
        <dbReference type="EMBL" id="CAA7193619.1"/>
    </source>
</evidence>
<gene>
    <name evidence="15" type="primary">cirA_1</name>
    <name evidence="15" type="ORF">CHRY9293_00032</name>
</gene>
<dbReference type="InterPro" id="IPR012910">
    <property type="entry name" value="Plug_dom"/>
</dbReference>
<organism evidence="15 16">
    <name type="scientific">Chryseobacterium potabilaquae</name>
    <dbReference type="NCBI Taxonomy" id="2675057"/>
    <lineage>
        <taxon>Bacteria</taxon>
        <taxon>Pseudomonadati</taxon>
        <taxon>Bacteroidota</taxon>
        <taxon>Flavobacteriia</taxon>
        <taxon>Flavobacteriales</taxon>
        <taxon>Weeksellaceae</taxon>
        <taxon>Chryseobacterium group</taxon>
        <taxon>Chryseobacterium</taxon>
    </lineage>
</organism>
<evidence type="ECO:0000259" key="14">
    <source>
        <dbReference type="Pfam" id="PF07715"/>
    </source>
</evidence>
<keyword evidence="8 15" id="KW-0675">Receptor</keyword>
<keyword evidence="9 10" id="KW-0998">Cell outer membrane</keyword>
<evidence type="ECO:0000256" key="8">
    <source>
        <dbReference type="ARBA" id="ARBA00023170"/>
    </source>
</evidence>
<evidence type="ECO:0000256" key="3">
    <source>
        <dbReference type="ARBA" id="ARBA00022452"/>
    </source>
</evidence>
<sequence>MSKFFVPMKKKVLSILSLSTTLWMYAQENDTLSQKRIEEVVITGQYTQQSINKSIYKVEVIDAEQIKNMAATNVADVLNQSLNIQITPNTNSGNSTANIMGLGGSYVKILIDNIPVVGDTGLGSNIDLTKISLSNIERIEVVKGSMGVQYGNGALAGVINIITKKSSSKKLDIRASIQEETVRNGYDLKKKGKGRHIQNLNVGYNFDDHWFTNISFNHNQFMGYEGGQQGYKYFGQNNKRGYEWNPKDQYEATGLVGYSKNKTSAFYKVSYLNEKFNFYNPLVDRVPLNDGQGGVTYRSTDRQYNTERWIHQLNIQTNLGQVRYIGDFSYQNQDRKYFDYAYDIPNRSVNSNYDQRSYYKTDLIYSRGMFSNFLNNKKFDFQLGYELDHTNGYAALIAGDFNSENIKRKIFTYGNFISAEWNISDKISVRPGARLSLSDKFENQFNYSVSARWKTSENSNLRGIFGTANRYPTYDELFTYFVNVNHDIQGNPNLDPEKGYSIGAFWDQGFMLGNGWKLNYNLEALYLDLDNRIEMVMVKRPSTYQYMNIDQYKSLLFSANANIVKNQFILGIRTALNGISVGKQDLDIATPTDFQYNFQAGANVAYKLKNSNTAFNLYYKYTGPARMYVIETGNFRLGKADGFHMMDFIVSQPFWANRFEVSVGVKNIFDVTSINTTANVGTAHTAGSDRLNLYYGRSYFARLMYQF</sequence>
<comment type="similarity">
    <text evidence="10 11">Belongs to the TonB-dependent receptor family.</text>
</comment>
<dbReference type="InterPro" id="IPR039426">
    <property type="entry name" value="TonB-dep_rcpt-like"/>
</dbReference>
<evidence type="ECO:0000256" key="9">
    <source>
        <dbReference type="ARBA" id="ARBA00023237"/>
    </source>
</evidence>
<name>A0A6N4X5Q2_9FLAO</name>
<keyword evidence="3 10" id="KW-1134">Transmembrane beta strand</keyword>
<dbReference type="InterPro" id="IPR037066">
    <property type="entry name" value="Plug_dom_sf"/>
</dbReference>
<evidence type="ECO:0000256" key="7">
    <source>
        <dbReference type="ARBA" id="ARBA00023136"/>
    </source>
</evidence>
<feature type="domain" description="TonB-dependent receptor plug" evidence="14">
    <location>
        <begin position="53"/>
        <end position="158"/>
    </location>
</feature>
<dbReference type="Gene3D" id="2.40.170.20">
    <property type="entry name" value="TonB-dependent receptor, beta-barrel domain"/>
    <property type="match status" value="1"/>
</dbReference>
<evidence type="ECO:0000313" key="16">
    <source>
        <dbReference type="Proteomes" id="UP000445144"/>
    </source>
</evidence>
<dbReference type="AlphaFoldDB" id="A0A6N4X5Q2"/>
<feature type="domain" description="TonB-dependent receptor-like beta-barrel" evidence="13">
    <location>
        <begin position="260"/>
        <end position="668"/>
    </location>
</feature>
<dbReference type="PANTHER" id="PTHR30069">
    <property type="entry name" value="TONB-DEPENDENT OUTER MEMBRANE RECEPTOR"/>
    <property type="match status" value="1"/>
</dbReference>
<comment type="subcellular location">
    <subcellularLocation>
        <location evidence="1 10">Cell outer membrane</location>
        <topology evidence="1 10">Multi-pass membrane protein</topology>
    </subcellularLocation>
</comment>
<evidence type="ECO:0000256" key="6">
    <source>
        <dbReference type="ARBA" id="ARBA00023077"/>
    </source>
</evidence>
<evidence type="ECO:0000256" key="2">
    <source>
        <dbReference type="ARBA" id="ARBA00022448"/>
    </source>
</evidence>
<evidence type="ECO:0000256" key="4">
    <source>
        <dbReference type="ARBA" id="ARBA00022692"/>
    </source>
</evidence>
<dbReference type="Pfam" id="PF07715">
    <property type="entry name" value="Plug"/>
    <property type="match status" value="1"/>
</dbReference>
<dbReference type="Proteomes" id="UP000445144">
    <property type="component" value="Unassembled WGS sequence"/>
</dbReference>
<reference evidence="15 16" key="1">
    <citation type="submission" date="2020-01" db="EMBL/GenBank/DDBJ databases">
        <authorList>
            <person name="Rodrigo-Torres L."/>
            <person name="Arahal R. D."/>
            <person name="Lucena T."/>
        </authorList>
    </citation>
    <scope>NUCLEOTIDE SEQUENCE [LARGE SCALE GENOMIC DNA]</scope>
    <source>
        <strain evidence="15 16">CECT 9293</strain>
    </source>
</reference>
<evidence type="ECO:0000256" key="5">
    <source>
        <dbReference type="ARBA" id="ARBA00022729"/>
    </source>
</evidence>